<dbReference type="InterPro" id="IPR001810">
    <property type="entry name" value="F-box_dom"/>
</dbReference>
<dbReference type="InterPro" id="IPR039319">
    <property type="entry name" value="ELF3-like"/>
</dbReference>
<dbReference type="AlphaFoldDB" id="A0A8T1RR47"/>
<dbReference type="Pfam" id="PF00646">
    <property type="entry name" value="F-box"/>
    <property type="match status" value="1"/>
</dbReference>
<dbReference type="EMBL" id="CM031809">
    <property type="protein sequence ID" value="KAG6669217.1"/>
    <property type="molecule type" value="Genomic_DNA"/>
</dbReference>
<protein>
    <recommendedName>
        <fullName evidence="2">F-box domain-containing protein</fullName>
    </recommendedName>
</protein>
<dbReference type="CDD" id="cd22160">
    <property type="entry name" value="F-box_AtFBL13-like"/>
    <property type="match status" value="1"/>
</dbReference>
<evidence type="ECO:0000313" key="4">
    <source>
        <dbReference type="Proteomes" id="UP000811609"/>
    </source>
</evidence>
<dbReference type="PANTHER" id="PTHR34281">
    <property type="entry name" value="PROTEIN EARLY FLOWERING 3"/>
    <property type="match status" value="1"/>
</dbReference>
<sequence length="853" mass="92955">MRGGKYEEKLTSPMFPRLHVNDTEKGGPRAPPRNKMALYEQLSIPSQRLTSGSASVLPIWPSNSSSLTPSMSSSHVGVHQRCMLTPFCNSPSPSRLAENPHPSSLSGGKLNTVMASHEQNSLKPTCFQTLDATELSSSSTSKCESFRPYNFSCFKKFSSKKLGGEDDRDLTSGLGITPHCGNCQYCRDQEKFPPLSLSTSVKLQNACEKQINGNGTIDLKWMGFKRKQAGDNTKVFKGNVAPLERSAPITSSKDKNLVDTSSIPLARVKTSESLKRTRESSNQEDRSSLVHNLNRLKDTNSQFHKACVAVQDRTASGDDIVNPGIGVGTENVSELRSKSCSSPSRGDECRSINGLVNGNECSEDKKCRSTKVASIHDNASDTYVVESMPNLNVSPDDVVGVIGEKLFWKARRAIINQQRVFAVQVFELHRLIKVQKLIAGSPDLLLEDNLYLGKKSIQVSPVKNLPSAHVPEAPAPLIARDSDHSLESNPNIEYADENVVRKFPLPSIKNDSNKGLVTTQSNNGFHSANPPLAPVATNTKPAPWYFHPPPGNQWLVPAMSPSEGLVYKPYTGSSLPTAGFMAPAYGNCGRVSPGSVDLLNTVYGVPVSRPGFGILPGSPPLGQSYFPLYGMPLVNQSLSSSAVEQMSPLAAAQSNGQNNQASAGEINFTIPHQSSCNMSGNVSRVISGQVGKLPASKESELQGSTASSPSERVIGNALPLFPTTPTVQASDKIAQNSEQRAQVIKVVPRNPRSARLSSAAGDHLVGRTDPIDRISELPEPILQQILSLLPMKQGLQTSVLSKRWRHVWTNFPVLEFDRTFFDSKFSIHSDIRESIPERPRKRDELFNFEDKLY</sequence>
<dbReference type="InterPro" id="IPR053781">
    <property type="entry name" value="F-box_AtFBL13-like"/>
</dbReference>
<dbReference type="GO" id="GO:2000028">
    <property type="term" value="P:regulation of photoperiodism, flowering"/>
    <property type="evidence" value="ECO:0007669"/>
    <property type="project" value="InterPro"/>
</dbReference>
<name>A0A8T1RR47_CARIL</name>
<evidence type="ECO:0000259" key="2">
    <source>
        <dbReference type="PROSITE" id="PS50181"/>
    </source>
</evidence>
<dbReference type="EMBL" id="CM031809">
    <property type="protein sequence ID" value="KAG6669218.1"/>
    <property type="molecule type" value="Genomic_DNA"/>
</dbReference>
<evidence type="ECO:0000256" key="1">
    <source>
        <dbReference type="SAM" id="MobiDB-lite"/>
    </source>
</evidence>
<organism evidence="3 4">
    <name type="scientific">Carya illinoinensis</name>
    <name type="common">Pecan</name>
    <dbReference type="NCBI Taxonomy" id="32201"/>
    <lineage>
        <taxon>Eukaryota</taxon>
        <taxon>Viridiplantae</taxon>
        <taxon>Streptophyta</taxon>
        <taxon>Embryophyta</taxon>
        <taxon>Tracheophyta</taxon>
        <taxon>Spermatophyta</taxon>
        <taxon>Magnoliopsida</taxon>
        <taxon>eudicotyledons</taxon>
        <taxon>Gunneridae</taxon>
        <taxon>Pentapetalae</taxon>
        <taxon>rosids</taxon>
        <taxon>fabids</taxon>
        <taxon>Fagales</taxon>
        <taxon>Juglandaceae</taxon>
        <taxon>Carya</taxon>
    </lineage>
</organism>
<dbReference type="PANTHER" id="PTHR34281:SF7">
    <property type="entry name" value="PROTEIN EARLY FLOWERING 3"/>
    <property type="match status" value="1"/>
</dbReference>
<dbReference type="Proteomes" id="UP000811609">
    <property type="component" value="Chromosome 1"/>
</dbReference>
<comment type="caution">
    <text evidence="3">The sequence shown here is derived from an EMBL/GenBank/DDBJ whole genome shotgun (WGS) entry which is preliminary data.</text>
</comment>
<keyword evidence="4" id="KW-1185">Reference proteome</keyword>
<gene>
    <name evidence="3" type="ORF">CIPAW_01G228300</name>
</gene>
<proteinExistence type="predicted"/>
<dbReference type="PROSITE" id="PS50181">
    <property type="entry name" value="FBOX"/>
    <property type="match status" value="1"/>
</dbReference>
<feature type="compositionally biased region" description="Basic and acidic residues" evidence="1">
    <location>
        <begin position="1"/>
        <end position="10"/>
    </location>
</feature>
<evidence type="ECO:0000313" key="3">
    <source>
        <dbReference type="EMBL" id="KAG6669218.1"/>
    </source>
</evidence>
<reference evidence="3" key="1">
    <citation type="submission" date="2020-12" db="EMBL/GenBank/DDBJ databases">
        <title>WGS assembly of Carya illinoinensis cv. Pawnee.</title>
        <authorList>
            <person name="Platts A."/>
            <person name="Shu S."/>
            <person name="Wright S."/>
            <person name="Barry K."/>
            <person name="Edger P."/>
            <person name="Pires J.C."/>
            <person name="Schmutz J."/>
        </authorList>
    </citation>
    <scope>NUCLEOTIDE SEQUENCE</scope>
    <source>
        <tissue evidence="3">Leaf</tissue>
    </source>
</reference>
<feature type="domain" description="F-box" evidence="2">
    <location>
        <begin position="771"/>
        <end position="819"/>
    </location>
</feature>
<feature type="region of interest" description="Disordered" evidence="1">
    <location>
        <begin position="1"/>
        <end position="33"/>
    </location>
</feature>
<accession>A0A8T1RR47</accession>